<comment type="caution">
    <text evidence="1">The sequence shown here is derived from an EMBL/GenBank/DDBJ whole genome shotgun (WGS) entry which is preliminary data.</text>
</comment>
<proteinExistence type="predicted"/>
<gene>
    <name evidence="1" type="ORF">KX928_17910</name>
</gene>
<dbReference type="RefSeq" id="WP_219505451.1">
    <property type="nucleotide sequence ID" value="NZ_JAHXDN010000005.1"/>
</dbReference>
<name>A0A9X1JZR0_9RHOB</name>
<accession>A0A9X1JZR0</accession>
<evidence type="ECO:0000313" key="2">
    <source>
        <dbReference type="Proteomes" id="UP001138661"/>
    </source>
</evidence>
<reference evidence="1" key="1">
    <citation type="submission" date="2021-07" db="EMBL/GenBank/DDBJ databases">
        <title>Roseobacter insulae sp. nov., isolated from a tidal flat.</title>
        <authorList>
            <person name="Park S."/>
            <person name="Yoon J.-H."/>
        </authorList>
    </citation>
    <scope>NUCLEOTIDE SEQUENCE</scope>
    <source>
        <strain evidence="1">YSTF-M11</strain>
    </source>
</reference>
<dbReference type="Proteomes" id="UP001138661">
    <property type="component" value="Unassembled WGS sequence"/>
</dbReference>
<dbReference type="AlphaFoldDB" id="A0A9X1JZR0"/>
<protein>
    <submittedName>
        <fullName evidence="1">Uncharacterized protein</fullName>
    </submittedName>
</protein>
<organism evidence="1 2">
    <name type="scientific">Roseobacter insulae</name>
    <dbReference type="NCBI Taxonomy" id="2859783"/>
    <lineage>
        <taxon>Bacteria</taxon>
        <taxon>Pseudomonadati</taxon>
        <taxon>Pseudomonadota</taxon>
        <taxon>Alphaproteobacteria</taxon>
        <taxon>Rhodobacterales</taxon>
        <taxon>Roseobacteraceae</taxon>
        <taxon>Roseobacter</taxon>
    </lineage>
</organism>
<sequence>MHIVLGLIIAFIVVAIFARRNRNTRGCRWREDRAGNRGSLRKYKCAACGAEAFTSQKGPPQTCKSHLPKS</sequence>
<keyword evidence="2" id="KW-1185">Reference proteome</keyword>
<evidence type="ECO:0000313" key="1">
    <source>
        <dbReference type="EMBL" id="MBW4709666.1"/>
    </source>
</evidence>
<dbReference type="EMBL" id="JAHXDN010000005">
    <property type="protein sequence ID" value="MBW4709666.1"/>
    <property type="molecule type" value="Genomic_DNA"/>
</dbReference>